<evidence type="ECO:0000313" key="4">
    <source>
        <dbReference type="Proteomes" id="UP000053317"/>
    </source>
</evidence>
<reference evidence="3 4" key="1">
    <citation type="submission" date="2015-05" db="EMBL/GenBank/DDBJ databases">
        <title>Distinctive expansion of gene families associated with plant cell wall degradation and secondary metabolism in the genomes of grapevine trunk pathogens.</title>
        <authorList>
            <person name="Lawrence D.P."/>
            <person name="Travadon R."/>
            <person name="Rolshausen P.E."/>
            <person name="Baumgartner K."/>
        </authorList>
    </citation>
    <scope>NUCLEOTIDE SEQUENCE [LARGE SCALE GENOMIC DNA]</scope>
    <source>
        <strain evidence="3">UCRPC4</strain>
    </source>
</reference>
<feature type="coiled-coil region" evidence="1">
    <location>
        <begin position="94"/>
        <end position="131"/>
    </location>
</feature>
<comment type="caution">
    <text evidence="3">The sequence shown here is derived from an EMBL/GenBank/DDBJ whole genome shotgun (WGS) entry which is preliminary data.</text>
</comment>
<reference evidence="3 4" key="2">
    <citation type="submission" date="2015-05" db="EMBL/GenBank/DDBJ databases">
        <authorList>
            <person name="Morales-Cruz A."/>
            <person name="Amrine K.C."/>
            <person name="Cantu D."/>
        </authorList>
    </citation>
    <scope>NUCLEOTIDE SEQUENCE [LARGE SCALE GENOMIC DNA]</scope>
    <source>
        <strain evidence="3">UCRPC4</strain>
    </source>
</reference>
<feature type="compositionally biased region" description="Basic and acidic residues" evidence="2">
    <location>
        <begin position="68"/>
        <end position="77"/>
    </location>
</feature>
<name>A0A0G2G586_PHACM</name>
<accession>A0A0G2G586</accession>
<feature type="region of interest" description="Disordered" evidence="2">
    <location>
        <begin position="508"/>
        <end position="528"/>
    </location>
</feature>
<sequence>MSVSIDFLDCRIAPKRDAMSPTKEAEDAHNEKRRKTIKATNEDELKEDGSNDGYSHDEGTSYSDSDYDDGKQTELGKQKGLRRKKPLEKTSGFIKLKKEEQDQLVRKVLDLQEKNAKLRAANREVSKSKKAADSLKFNAITREGSWKQKYEALKGEHISIVEAKSGYTATNELQMIQALGKWSEKVRNWCKDNELGPDHVLDKEALRKLTQHIEEGYDTRLSPPGQALKVCRSKYGSRIVLQGLLMRELCTEILDDPLFFLKEKFPRDDVDGTYGVMNALSEKFRKVDEGFVCSWIASLLRFLKGTGEAEISGARQTFEAEMLSRKKRVYLFLVNKFLRSPARLMMQPKNSSHLFVRINELLELFMEAGDLAFSLHSHGSKLTFSYHSCNERIQFSKRSKYMKWHPTLNTAVEDTDHCLRDKPIDFVYQPSINAIGNDQGRDWNQRRTWLKKGVWVDISDSKVDTEMSQDADDTIVLKETGQNDPALERSLPDFQYLNGSLGSYSVTSVSKATTEQTEAQARQDEEPITEPPKLSNVVVSMKAWNGKQTTIMIDVDTGAIQIEMPTKPTQSSDSVIQGQSMTADDTLTIKTAGTQGETTVPDNGVGVEVGIDRAQQVMSVSDDSDIQTMN</sequence>
<keyword evidence="4" id="KW-1185">Reference proteome</keyword>
<evidence type="ECO:0000256" key="1">
    <source>
        <dbReference type="SAM" id="Coils"/>
    </source>
</evidence>
<organism evidence="3 4">
    <name type="scientific">Phaeomoniella chlamydospora</name>
    <name type="common">Phaeoacremonium chlamydosporum</name>
    <dbReference type="NCBI Taxonomy" id="158046"/>
    <lineage>
        <taxon>Eukaryota</taxon>
        <taxon>Fungi</taxon>
        <taxon>Dikarya</taxon>
        <taxon>Ascomycota</taxon>
        <taxon>Pezizomycotina</taxon>
        <taxon>Eurotiomycetes</taxon>
        <taxon>Chaetothyriomycetidae</taxon>
        <taxon>Phaeomoniellales</taxon>
        <taxon>Phaeomoniellaceae</taxon>
        <taxon>Phaeomoniella</taxon>
    </lineage>
</organism>
<keyword evidence="1" id="KW-0175">Coiled coil</keyword>
<dbReference type="Proteomes" id="UP000053317">
    <property type="component" value="Unassembled WGS sequence"/>
</dbReference>
<gene>
    <name evidence="3" type="ORF">UCRPC4_g04655</name>
</gene>
<feature type="compositionally biased region" description="Basic and acidic residues" evidence="2">
    <location>
        <begin position="40"/>
        <end position="59"/>
    </location>
</feature>
<evidence type="ECO:0000256" key="2">
    <source>
        <dbReference type="SAM" id="MobiDB-lite"/>
    </source>
</evidence>
<evidence type="ECO:0000313" key="3">
    <source>
        <dbReference type="EMBL" id="KKY18933.1"/>
    </source>
</evidence>
<feature type="region of interest" description="Disordered" evidence="2">
    <location>
        <begin position="1"/>
        <end position="84"/>
    </location>
</feature>
<protein>
    <submittedName>
        <fullName evidence="3">Uncharacterized protein</fullName>
    </submittedName>
</protein>
<dbReference type="EMBL" id="LCWF01000111">
    <property type="protein sequence ID" value="KKY18933.1"/>
    <property type="molecule type" value="Genomic_DNA"/>
</dbReference>
<feature type="compositionally biased region" description="Polar residues" evidence="2">
    <location>
        <begin position="508"/>
        <end position="520"/>
    </location>
</feature>
<feature type="compositionally biased region" description="Basic and acidic residues" evidence="2">
    <location>
        <begin position="8"/>
        <end position="30"/>
    </location>
</feature>
<dbReference type="AlphaFoldDB" id="A0A0G2G586"/>
<proteinExistence type="predicted"/>